<sequence length="604" mass="67814">MPATNSIIDKRRSSRKRFRMGHRHDDNTNSGANEVRYLPNPYDDWDELANERLLAKIESEHPLHESIEEEDEGLSNDFNNYINPTRRASAAIGKLNINSAGFVAPEITTQQAKPATITTTTPTTTSATTQIAPDVVTHQQRTDAGSFNFAIKPDGSFDHVFERKIREQLKILISQHVKSEQIDCNDRSMYTGLPGISLLYHHLTTKQSLDTKFREELAAKATHHVNQYLVSIQTAHMHNSKCPSFLCGDLGIYTFCALARAQQRLHREMLTRTLSYPGPGVLSQSAPPTPGVLGSELASGQNHHHHHHHHLHNPLPFSGVELINSEPDTGVLLEKILELIKMQEQAGTPDELLYGRTGGLYAMLLIKQQLPKQAIIKDEHIIQHINLMLKSGQTMESFGRPLFYSWHGKEYVGAAHGYAGILYMLLEAHKYLNGDQLKLIKEAINFIQGIRYPSNNYPSSIGSQTDRLVHWCHGAPGVIHLLIKAYLVYREQSYLDSALACGDVIWQRGILKKGFSLCHGISGNAYAFLHLYQLTRDPKHLYRAGKFAQYYFERSDTITWRADSPASLFEGYAGLAYFLSDLLNPSEAKFPAFQVTSSAPPTIV</sequence>
<evidence type="ECO:0000256" key="2">
    <source>
        <dbReference type="SAM" id="MobiDB-lite"/>
    </source>
</evidence>
<keyword evidence="1" id="KW-0862">Zinc</keyword>
<keyword evidence="1" id="KW-0479">Metal-binding</keyword>
<dbReference type="CDD" id="cd04794">
    <property type="entry name" value="euk_LANCL"/>
    <property type="match status" value="1"/>
</dbReference>
<dbReference type="EMBL" id="GGYP01007358">
    <property type="protein sequence ID" value="MDE52129.1"/>
    <property type="molecule type" value="Transcribed_RNA"/>
</dbReference>
<feature type="region of interest" description="Disordered" evidence="2">
    <location>
        <begin position="278"/>
        <end position="311"/>
    </location>
</feature>
<dbReference type="InterPro" id="IPR007822">
    <property type="entry name" value="LANC-like"/>
</dbReference>
<proteinExistence type="predicted"/>
<feature type="binding site" evidence="1">
    <location>
        <position position="518"/>
    </location>
    <ligand>
        <name>Zn(2+)</name>
        <dbReference type="ChEBI" id="CHEBI:29105"/>
    </ligand>
</feature>
<dbReference type="AlphaFoldDB" id="A0A6G1SP24"/>
<dbReference type="PANTHER" id="PTHR12736">
    <property type="entry name" value="LANC-LIKE PROTEIN"/>
    <property type="match status" value="1"/>
</dbReference>
<dbReference type="Pfam" id="PF05147">
    <property type="entry name" value="LANC_like"/>
    <property type="match status" value="1"/>
</dbReference>
<feature type="compositionally biased region" description="Basic residues" evidence="2">
    <location>
        <begin position="12"/>
        <end position="22"/>
    </location>
</feature>
<dbReference type="GO" id="GO:0046872">
    <property type="term" value="F:metal ion binding"/>
    <property type="evidence" value="ECO:0007669"/>
    <property type="project" value="UniProtKB-KW"/>
</dbReference>
<name>A0A6G1SP24_9ACAR</name>
<protein>
    <submittedName>
        <fullName evidence="3">LanC-like protein 2</fullName>
    </submittedName>
</protein>
<accession>A0A6G1SP24</accession>
<dbReference type="GO" id="GO:0005886">
    <property type="term" value="C:plasma membrane"/>
    <property type="evidence" value="ECO:0007669"/>
    <property type="project" value="TreeGrafter"/>
</dbReference>
<feature type="binding site" evidence="1">
    <location>
        <position position="472"/>
    </location>
    <ligand>
        <name>Zn(2+)</name>
        <dbReference type="ChEBI" id="CHEBI:29105"/>
    </ligand>
</feature>
<dbReference type="SUPFAM" id="SSF158745">
    <property type="entry name" value="LanC-like"/>
    <property type="match status" value="2"/>
</dbReference>
<evidence type="ECO:0000256" key="1">
    <source>
        <dbReference type="PIRSR" id="PIRSR607822-1"/>
    </source>
</evidence>
<dbReference type="InterPro" id="IPR012341">
    <property type="entry name" value="6hp_glycosidase-like_sf"/>
</dbReference>
<dbReference type="SMART" id="SM01260">
    <property type="entry name" value="LANC_like"/>
    <property type="match status" value="1"/>
</dbReference>
<gene>
    <name evidence="3" type="primary">LANCL2</name>
    <name evidence="3" type="ORF">g.12873</name>
</gene>
<dbReference type="PRINTS" id="PR01950">
    <property type="entry name" value="LANCSUPER"/>
</dbReference>
<feature type="binding site" evidence="1">
    <location>
        <position position="519"/>
    </location>
    <ligand>
        <name>Zn(2+)</name>
        <dbReference type="ChEBI" id="CHEBI:29105"/>
    </ligand>
</feature>
<organism evidence="3">
    <name type="scientific">Aceria tosichella</name>
    <name type="common">wheat curl mite</name>
    <dbReference type="NCBI Taxonomy" id="561515"/>
    <lineage>
        <taxon>Eukaryota</taxon>
        <taxon>Metazoa</taxon>
        <taxon>Ecdysozoa</taxon>
        <taxon>Arthropoda</taxon>
        <taxon>Chelicerata</taxon>
        <taxon>Arachnida</taxon>
        <taxon>Acari</taxon>
        <taxon>Acariformes</taxon>
        <taxon>Trombidiformes</taxon>
        <taxon>Prostigmata</taxon>
        <taxon>Eupodina</taxon>
        <taxon>Eriophyoidea</taxon>
        <taxon>Eriophyidae</taxon>
        <taxon>Eriophyinae</taxon>
        <taxon>Aceriini</taxon>
        <taxon>Aceria</taxon>
    </lineage>
</organism>
<dbReference type="GO" id="GO:0031179">
    <property type="term" value="P:peptide modification"/>
    <property type="evidence" value="ECO:0007669"/>
    <property type="project" value="InterPro"/>
</dbReference>
<evidence type="ECO:0000313" key="3">
    <source>
        <dbReference type="EMBL" id="MDE52129.1"/>
    </source>
</evidence>
<feature type="compositionally biased region" description="Basic residues" evidence="2">
    <location>
        <begin position="302"/>
        <end position="311"/>
    </location>
</feature>
<reference evidence="3" key="1">
    <citation type="submission" date="2018-10" db="EMBL/GenBank/DDBJ databases">
        <title>Transcriptome assembly of Aceria tosichella (Wheat curl mite) Type 2.</title>
        <authorList>
            <person name="Scully E.D."/>
            <person name="Geib S.M."/>
            <person name="Palmer N.A."/>
            <person name="Gupta A.K."/>
            <person name="Sarath G."/>
            <person name="Tatineni S."/>
        </authorList>
    </citation>
    <scope>NUCLEOTIDE SEQUENCE</scope>
    <source>
        <strain evidence="3">LincolnNE</strain>
    </source>
</reference>
<dbReference type="PANTHER" id="PTHR12736:SF21">
    <property type="entry name" value="LANC-LIKE PROTEIN 2"/>
    <property type="match status" value="1"/>
</dbReference>
<dbReference type="Gene3D" id="1.50.10.10">
    <property type="match status" value="2"/>
</dbReference>
<feature type="region of interest" description="Disordered" evidence="2">
    <location>
        <begin position="1"/>
        <end position="34"/>
    </location>
</feature>
<dbReference type="GO" id="GO:0005975">
    <property type="term" value="P:carbohydrate metabolic process"/>
    <property type="evidence" value="ECO:0007669"/>
    <property type="project" value="InterPro"/>
</dbReference>